<dbReference type="InterPro" id="IPR036019">
    <property type="entry name" value="MscL_channel"/>
</dbReference>
<evidence type="ECO:0000256" key="10">
    <source>
        <dbReference type="HAMAP-Rule" id="MF_00115"/>
    </source>
</evidence>
<keyword evidence="6 10" id="KW-1133">Transmembrane helix</keyword>
<dbReference type="OrthoDB" id="5293628at2"/>
<feature type="transmembrane region" description="Helical" evidence="10">
    <location>
        <begin position="88"/>
        <end position="109"/>
    </location>
</feature>
<organism evidence="11">
    <name type="scientific">Acidithiobacillus sulfuriphilus</name>
    <dbReference type="NCBI Taxonomy" id="1867749"/>
    <lineage>
        <taxon>Bacteria</taxon>
        <taxon>Pseudomonadati</taxon>
        <taxon>Pseudomonadota</taxon>
        <taxon>Acidithiobacillia</taxon>
        <taxon>Acidithiobacillales</taxon>
        <taxon>Acidithiobacillaceae</taxon>
        <taxon>Acidithiobacillus</taxon>
    </lineage>
</organism>
<dbReference type="NCBIfam" id="TIGR00220">
    <property type="entry name" value="mscL"/>
    <property type="match status" value="1"/>
</dbReference>
<feature type="transmembrane region" description="Helical" evidence="10">
    <location>
        <begin position="21"/>
        <end position="44"/>
    </location>
</feature>
<comment type="subunit">
    <text evidence="10">Homopentamer.</text>
</comment>
<evidence type="ECO:0000256" key="8">
    <source>
        <dbReference type="ARBA" id="ARBA00023136"/>
    </source>
</evidence>
<comment type="subcellular location">
    <subcellularLocation>
        <location evidence="10">Cell inner membrane</location>
        <topology evidence="10">Multi-pass membrane protein</topology>
    </subcellularLocation>
    <subcellularLocation>
        <location evidence="1">Cell membrane</location>
        <topology evidence="1">Multi-pass membrane protein</topology>
    </subcellularLocation>
</comment>
<dbReference type="InterPro" id="IPR019823">
    <property type="entry name" value="Mechanosensitive_channel_CS"/>
</dbReference>
<accession>A0A3M8QSI5</accession>
<dbReference type="PRINTS" id="PR01264">
    <property type="entry name" value="MECHCHANNEL"/>
</dbReference>
<dbReference type="InterPro" id="IPR037673">
    <property type="entry name" value="MSC/AndL"/>
</dbReference>
<evidence type="ECO:0000256" key="6">
    <source>
        <dbReference type="ARBA" id="ARBA00022989"/>
    </source>
</evidence>
<sequence>MFKGFVSDFKSFIMRGNVVDMAVGIVIGAAFSSIVTSLVSNVIMPPIGLLLGKVDFSNLYLLLQSGSTPGPYPSLEAARKVGAVTLNYGLFINAMVSFLIIAFVIFLLIRAINHLYQKPAAAATTKVCPFCAVEIPLAAKRCPHCTSNLES</sequence>
<dbReference type="HAMAP" id="MF_00115">
    <property type="entry name" value="MscL"/>
    <property type="match status" value="1"/>
</dbReference>
<keyword evidence="8 10" id="KW-0472">Membrane</keyword>
<dbReference type="GO" id="GO:0005886">
    <property type="term" value="C:plasma membrane"/>
    <property type="evidence" value="ECO:0007669"/>
    <property type="project" value="UniProtKB-SubCell"/>
</dbReference>
<dbReference type="Gene3D" id="1.10.1200.120">
    <property type="entry name" value="Large-conductance mechanosensitive channel, MscL, domain 1"/>
    <property type="match status" value="1"/>
</dbReference>
<gene>
    <name evidence="10 11" type="primary">mscL</name>
    <name evidence="11" type="ORF">EC580_11880</name>
</gene>
<evidence type="ECO:0000256" key="2">
    <source>
        <dbReference type="ARBA" id="ARBA00007254"/>
    </source>
</evidence>
<reference evidence="11" key="1">
    <citation type="submission" date="2018-10" db="EMBL/GenBank/DDBJ databases">
        <title>Acidithiobacillus sulfuriphilus sp. nov.: an extremely acidophilic sulfur-oxidizing chemolithotroph isolated from a neutral pH environment.</title>
        <authorList>
            <person name="Falagan C."/>
            <person name="Moya-Beltran A."/>
            <person name="Quatrini R."/>
            <person name="Johnson D.B."/>
        </authorList>
    </citation>
    <scope>NUCLEOTIDE SEQUENCE [LARGE SCALE GENOMIC DNA]</scope>
    <source>
        <strain evidence="11">CJ-2</strain>
    </source>
</reference>
<keyword evidence="7 10" id="KW-0406">Ion transport</keyword>
<comment type="similarity">
    <text evidence="2 10">Belongs to the MscL family.</text>
</comment>
<proteinExistence type="inferred from homology"/>
<evidence type="ECO:0000256" key="5">
    <source>
        <dbReference type="ARBA" id="ARBA00022692"/>
    </source>
</evidence>
<dbReference type="RefSeq" id="WP_123105321.1">
    <property type="nucleotide sequence ID" value="NZ_CP127527.1"/>
</dbReference>
<dbReference type="Pfam" id="PF01741">
    <property type="entry name" value="MscL"/>
    <property type="match status" value="1"/>
</dbReference>
<evidence type="ECO:0000256" key="1">
    <source>
        <dbReference type="ARBA" id="ARBA00004651"/>
    </source>
</evidence>
<evidence type="ECO:0000256" key="7">
    <source>
        <dbReference type="ARBA" id="ARBA00023065"/>
    </source>
</evidence>
<comment type="function">
    <text evidence="10">Channel that opens in response to stretch forces in the membrane lipid bilayer. May participate in the regulation of osmotic pressure changes within the cell.</text>
</comment>
<dbReference type="PROSITE" id="PS01327">
    <property type="entry name" value="MSCL"/>
    <property type="match status" value="1"/>
</dbReference>
<keyword evidence="3 10" id="KW-0813">Transport</keyword>
<dbReference type="NCBIfam" id="NF001843">
    <property type="entry name" value="PRK00567.1-4"/>
    <property type="match status" value="1"/>
</dbReference>
<protein>
    <recommendedName>
        <fullName evidence="10">Large-conductance mechanosensitive channel</fullName>
    </recommendedName>
</protein>
<evidence type="ECO:0000256" key="9">
    <source>
        <dbReference type="ARBA" id="ARBA00023303"/>
    </source>
</evidence>
<dbReference type="PANTHER" id="PTHR30266:SF2">
    <property type="entry name" value="LARGE-CONDUCTANCE MECHANOSENSITIVE CHANNEL"/>
    <property type="match status" value="1"/>
</dbReference>
<evidence type="ECO:0000313" key="11">
    <source>
        <dbReference type="EMBL" id="RNF59206.1"/>
    </source>
</evidence>
<dbReference type="SUPFAM" id="SSF81330">
    <property type="entry name" value="Gated mechanosensitive channel"/>
    <property type="match status" value="1"/>
</dbReference>
<dbReference type="PANTHER" id="PTHR30266">
    <property type="entry name" value="MECHANOSENSITIVE CHANNEL MSCL"/>
    <property type="match status" value="1"/>
</dbReference>
<name>A0A3M8QSI5_9PROT</name>
<keyword evidence="9 10" id="KW-0407">Ion channel</keyword>
<comment type="caution">
    <text evidence="11">The sequence shown here is derived from an EMBL/GenBank/DDBJ whole genome shotgun (WGS) entry which is preliminary data.</text>
</comment>
<dbReference type="AlphaFoldDB" id="A0A3M8QSI5"/>
<dbReference type="GO" id="GO:0008381">
    <property type="term" value="F:mechanosensitive monoatomic ion channel activity"/>
    <property type="evidence" value="ECO:0007669"/>
    <property type="project" value="UniProtKB-UniRule"/>
</dbReference>
<dbReference type="InterPro" id="IPR001185">
    <property type="entry name" value="MS_channel"/>
</dbReference>
<evidence type="ECO:0000256" key="4">
    <source>
        <dbReference type="ARBA" id="ARBA00022475"/>
    </source>
</evidence>
<keyword evidence="4 10" id="KW-1003">Cell membrane</keyword>
<keyword evidence="5 10" id="KW-0812">Transmembrane</keyword>
<keyword evidence="10" id="KW-0997">Cell inner membrane</keyword>
<evidence type="ECO:0000256" key="3">
    <source>
        <dbReference type="ARBA" id="ARBA00022448"/>
    </source>
</evidence>
<dbReference type="EMBL" id="RIZI01000188">
    <property type="protein sequence ID" value="RNF59206.1"/>
    <property type="molecule type" value="Genomic_DNA"/>
</dbReference>